<keyword evidence="8 11" id="KW-0560">Oxidoreductase</keyword>
<comment type="cofactor">
    <cofactor evidence="11">
        <name>FMN</name>
        <dbReference type="ChEBI" id="CHEBI:58210"/>
    </cofactor>
    <text evidence="11">Binds 1 FMN per subunit.</text>
</comment>
<keyword evidence="9 11" id="KW-0472">Membrane</keyword>
<evidence type="ECO:0000256" key="11">
    <source>
        <dbReference type="HAMAP-Rule" id="MF_00225"/>
    </source>
</evidence>
<protein>
    <recommendedName>
        <fullName evidence="11">Dihydroorotate dehydrogenase (quinone)</fullName>
        <ecNumber evidence="11">1.3.5.2</ecNumber>
    </recommendedName>
    <alternativeName>
        <fullName evidence="11">DHOdehase</fullName>
        <shortName evidence="11">DHOD</shortName>
        <shortName evidence="11">DHODase</shortName>
    </alternativeName>
    <alternativeName>
        <fullName evidence="11">Dihydroorotate oxidase</fullName>
    </alternativeName>
</protein>
<evidence type="ECO:0000256" key="2">
    <source>
        <dbReference type="ARBA" id="ARBA00004370"/>
    </source>
</evidence>
<dbReference type="CDD" id="cd04738">
    <property type="entry name" value="DHOD_2_like"/>
    <property type="match status" value="1"/>
</dbReference>
<dbReference type="EMBL" id="AP022345">
    <property type="protein sequence ID" value="BBU69292.1"/>
    <property type="molecule type" value="Genomic_DNA"/>
</dbReference>
<dbReference type="PIRSF" id="PIRSF000164">
    <property type="entry name" value="DHO_oxidase"/>
    <property type="match status" value="1"/>
</dbReference>
<feature type="active site" description="Nucleophile" evidence="11">
    <location>
        <position position="177"/>
    </location>
</feature>
<reference evidence="13" key="1">
    <citation type="submission" date="2020-01" db="EMBL/GenBank/DDBJ databases">
        <title>Phosphoaccumulans saitamaens gen. nov., sp. nov., a polyphosphate accumulating bacterium isolated from surface river water.</title>
        <authorList>
            <person name="Watanabe K."/>
            <person name="Suda W."/>
        </authorList>
    </citation>
    <scope>NUCLEOTIDE SEQUENCE [LARGE SCALE GENOMIC DNA]</scope>
    <source>
        <strain evidence="13">ICHIAU1</strain>
    </source>
</reference>
<dbReference type="Pfam" id="PF01180">
    <property type="entry name" value="DHO_dh"/>
    <property type="match status" value="1"/>
</dbReference>
<dbReference type="GO" id="GO:0106430">
    <property type="term" value="F:dihydroorotate dehydrogenase (quinone) activity"/>
    <property type="evidence" value="ECO:0007669"/>
    <property type="project" value="UniProtKB-EC"/>
</dbReference>
<organism evidence="12 13">
    <name type="scientific">Fluviibacter phosphoraccumulans</name>
    <dbReference type="NCBI Taxonomy" id="1751046"/>
    <lineage>
        <taxon>Bacteria</taxon>
        <taxon>Pseudomonadati</taxon>
        <taxon>Pseudomonadota</taxon>
        <taxon>Betaproteobacteria</taxon>
        <taxon>Rhodocyclales</taxon>
        <taxon>Fluviibacteraceae</taxon>
        <taxon>Fluviibacter</taxon>
    </lineage>
</organism>
<dbReference type="GO" id="GO:0006207">
    <property type="term" value="P:'de novo' pyrimidine nucleobase biosynthetic process"/>
    <property type="evidence" value="ECO:0007669"/>
    <property type="project" value="UniProtKB-UniRule"/>
</dbReference>
<dbReference type="RefSeq" id="WP_162071278.1">
    <property type="nucleotide sequence ID" value="NZ_AP019011.1"/>
</dbReference>
<dbReference type="InterPro" id="IPR013785">
    <property type="entry name" value="Aldolase_TIM"/>
</dbReference>
<dbReference type="GO" id="GO:0005737">
    <property type="term" value="C:cytoplasm"/>
    <property type="evidence" value="ECO:0007669"/>
    <property type="project" value="InterPro"/>
</dbReference>
<feature type="binding site" evidence="11">
    <location>
        <position position="247"/>
    </location>
    <ligand>
        <name>FMN</name>
        <dbReference type="ChEBI" id="CHEBI:58210"/>
    </ligand>
</feature>
<evidence type="ECO:0000256" key="7">
    <source>
        <dbReference type="ARBA" id="ARBA00022975"/>
    </source>
</evidence>
<proteinExistence type="inferred from homology"/>
<feature type="binding site" evidence="11">
    <location>
        <position position="65"/>
    </location>
    <ligand>
        <name>substrate</name>
    </ligand>
</feature>
<evidence type="ECO:0000256" key="3">
    <source>
        <dbReference type="ARBA" id="ARBA00005161"/>
    </source>
</evidence>
<comment type="pathway">
    <text evidence="3 11">Pyrimidine metabolism; UMP biosynthesis via de novo pathway; orotate from (S)-dihydroorotate (quinone route): step 1/1.</text>
</comment>
<dbReference type="PROSITE" id="PS00911">
    <property type="entry name" value="DHODEHASE_1"/>
    <property type="match status" value="1"/>
</dbReference>
<sequence>MMNLYPLLRPLLFSLAPETAHNLSLNALDQAAKLGLLRQTLPTDPVTLMGITFPNRVGLAAGLDKDGAHIDGLATMGFGFIEIGTVTPKPQPGNPQPRLFRLPAHGALINRFGFNNLGVNNLVNNVKASQFVKNGGIIGINIGKNATTPIDRANDDYLMALDEAYAHAHYVTINISSPNTQNLRSLQQDDALETLLAGLKERQQRLADQHGKYVPLALKIAPDLDDLQIEAIASAVRRHRFDAVIATNTTLERAAVMGDPHAGETGGLSGKPVLEKSTAVLAELHKKLAGELPLIGVGGIASGADAVAKREAGADLVQVYTGLIYQGPALIKDVGEALVRYNRQNHRPSL</sequence>
<keyword evidence="5 11" id="KW-0285">Flavoprotein</keyword>
<keyword evidence="13" id="KW-1185">Reference proteome</keyword>
<feature type="binding site" evidence="11">
    <location>
        <begin position="248"/>
        <end position="249"/>
    </location>
    <ligand>
        <name>substrate</name>
    </ligand>
</feature>
<dbReference type="NCBIfam" id="NF003652">
    <property type="entry name" value="PRK05286.2-5"/>
    <property type="match status" value="1"/>
</dbReference>
<dbReference type="AlphaFoldDB" id="A0A679HWN5"/>
<dbReference type="GO" id="GO:0005886">
    <property type="term" value="C:plasma membrane"/>
    <property type="evidence" value="ECO:0007669"/>
    <property type="project" value="UniProtKB-SubCell"/>
</dbReference>
<dbReference type="Gene3D" id="3.20.20.70">
    <property type="entry name" value="Aldolase class I"/>
    <property type="match status" value="1"/>
</dbReference>
<dbReference type="HAMAP" id="MF_00225">
    <property type="entry name" value="DHO_dh_type2"/>
    <property type="match status" value="1"/>
</dbReference>
<dbReference type="PANTHER" id="PTHR48109:SF4">
    <property type="entry name" value="DIHYDROOROTATE DEHYDROGENASE (QUINONE), MITOCHONDRIAL"/>
    <property type="match status" value="1"/>
</dbReference>
<evidence type="ECO:0000256" key="10">
    <source>
        <dbReference type="ARBA" id="ARBA00048639"/>
    </source>
</evidence>
<evidence type="ECO:0000256" key="4">
    <source>
        <dbReference type="ARBA" id="ARBA00005359"/>
    </source>
</evidence>
<feature type="binding site" evidence="11">
    <location>
        <position position="174"/>
    </location>
    <ligand>
        <name>FMN</name>
        <dbReference type="ChEBI" id="CHEBI:58210"/>
    </ligand>
</feature>
<dbReference type="EC" id="1.3.5.2" evidence="11"/>
<dbReference type="NCBIfam" id="NF003646">
    <property type="entry name" value="PRK05286.1-4"/>
    <property type="match status" value="1"/>
</dbReference>
<dbReference type="NCBIfam" id="TIGR01036">
    <property type="entry name" value="pyrD_sub2"/>
    <property type="match status" value="1"/>
</dbReference>
<dbReference type="UniPathway" id="UPA00070">
    <property type="reaction ID" value="UER00946"/>
</dbReference>
<dbReference type="SUPFAM" id="SSF51395">
    <property type="entry name" value="FMN-linked oxidoreductases"/>
    <property type="match status" value="1"/>
</dbReference>
<name>A0A679HWN5_9RHOO</name>
<accession>A0A679HWN5</accession>
<dbReference type="PANTHER" id="PTHR48109">
    <property type="entry name" value="DIHYDROOROTATE DEHYDROGENASE (QUINONE), MITOCHONDRIAL-RELATED"/>
    <property type="match status" value="1"/>
</dbReference>
<feature type="binding site" evidence="11">
    <location>
        <begin position="61"/>
        <end position="65"/>
    </location>
    <ligand>
        <name>FMN</name>
        <dbReference type="ChEBI" id="CHEBI:58210"/>
    </ligand>
</feature>
<comment type="similarity">
    <text evidence="4 11">Belongs to the dihydroorotate dehydrogenase family. Type 2 subfamily.</text>
</comment>
<feature type="binding site" evidence="11">
    <location>
        <position position="179"/>
    </location>
    <ligand>
        <name>substrate</name>
    </ligand>
</feature>
<comment type="subcellular location">
    <subcellularLocation>
        <location evidence="11">Cell membrane</location>
        <topology evidence="11">Peripheral membrane protein</topology>
    </subcellularLocation>
    <subcellularLocation>
        <location evidence="2">Membrane</location>
    </subcellularLocation>
</comment>
<feature type="binding site" evidence="11">
    <location>
        <position position="270"/>
    </location>
    <ligand>
        <name>FMN</name>
        <dbReference type="ChEBI" id="CHEBI:58210"/>
    </ligand>
</feature>
<evidence type="ECO:0000256" key="5">
    <source>
        <dbReference type="ARBA" id="ARBA00022630"/>
    </source>
</evidence>
<keyword evidence="6 11" id="KW-0288">FMN</keyword>
<evidence type="ECO:0000256" key="1">
    <source>
        <dbReference type="ARBA" id="ARBA00003125"/>
    </source>
</evidence>
<dbReference type="GO" id="GO:0044205">
    <property type="term" value="P:'de novo' UMP biosynthetic process"/>
    <property type="evidence" value="ECO:0007669"/>
    <property type="project" value="UniProtKB-UniRule"/>
</dbReference>
<comment type="subunit">
    <text evidence="11">Monomer.</text>
</comment>
<dbReference type="OrthoDB" id="9802377at2"/>
<evidence type="ECO:0000313" key="12">
    <source>
        <dbReference type="EMBL" id="BBU69292.1"/>
    </source>
</evidence>
<dbReference type="InterPro" id="IPR050074">
    <property type="entry name" value="DHO_dehydrogenase"/>
</dbReference>
<gene>
    <name evidence="11 12" type="primary">pyrD</name>
    <name evidence="12" type="ORF">ICHIAU1_15750</name>
</gene>
<feature type="binding site" evidence="11">
    <location>
        <begin position="320"/>
        <end position="321"/>
    </location>
    <ligand>
        <name>FMN</name>
        <dbReference type="ChEBI" id="CHEBI:58210"/>
    </ligand>
</feature>
<evidence type="ECO:0000256" key="8">
    <source>
        <dbReference type="ARBA" id="ARBA00023002"/>
    </source>
</evidence>
<dbReference type="InterPro" id="IPR001295">
    <property type="entry name" value="Dihydroorotate_DH_CS"/>
</dbReference>
<feature type="binding site" evidence="11">
    <location>
        <position position="219"/>
    </location>
    <ligand>
        <name>FMN</name>
        <dbReference type="ChEBI" id="CHEBI:58210"/>
    </ligand>
</feature>
<dbReference type="InterPro" id="IPR012135">
    <property type="entry name" value="Dihydroorotate_DH_1_2"/>
</dbReference>
<feature type="binding site" evidence="11">
    <location>
        <position position="141"/>
    </location>
    <ligand>
        <name>FMN</name>
        <dbReference type="ChEBI" id="CHEBI:58210"/>
    </ligand>
</feature>
<keyword evidence="11" id="KW-1003">Cell membrane</keyword>
<dbReference type="Proteomes" id="UP000463961">
    <property type="component" value="Chromosome"/>
</dbReference>
<feature type="binding site" evidence="11">
    <location>
        <position position="299"/>
    </location>
    <ligand>
        <name>FMN</name>
        <dbReference type="ChEBI" id="CHEBI:58210"/>
    </ligand>
</feature>
<feature type="binding site" evidence="11">
    <location>
        <position position="85"/>
    </location>
    <ligand>
        <name>FMN</name>
        <dbReference type="ChEBI" id="CHEBI:58210"/>
    </ligand>
</feature>
<dbReference type="InterPro" id="IPR005719">
    <property type="entry name" value="Dihydroorotate_DH_2"/>
</dbReference>
<keyword evidence="7 11" id="KW-0665">Pyrimidine biosynthesis</keyword>
<evidence type="ECO:0000256" key="6">
    <source>
        <dbReference type="ARBA" id="ARBA00022643"/>
    </source>
</evidence>
<comment type="catalytic activity">
    <reaction evidence="10 11">
        <text>(S)-dihydroorotate + a quinone = orotate + a quinol</text>
        <dbReference type="Rhea" id="RHEA:30187"/>
        <dbReference type="ChEBI" id="CHEBI:24646"/>
        <dbReference type="ChEBI" id="CHEBI:30839"/>
        <dbReference type="ChEBI" id="CHEBI:30864"/>
        <dbReference type="ChEBI" id="CHEBI:132124"/>
        <dbReference type="EC" id="1.3.5.2"/>
    </reaction>
</comment>
<comment type="function">
    <text evidence="1 11">Catalyzes the conversion of dihydroorotate to orotate with quinone as electron acceptor.</text>
</comment>
<feature type="binding site" evidence="11">
    <location>
        <position position="174"/>
    </location>
    <ligand>
        <name>substrate</name>
    </ligand>
</feature>
<feature type="binding site" evidence="11">
    <location>
        <begin position="110"/>
        <end position="114"/>
    </location>
    <ligand>
        <name>substrate</name>
    </ligand>
</feature>
<evidence type="ECO:0000313" key="13">
    <source>
        <dbReference type="Proteomes" id="UP000463961"/>
    </source>
</evidence>
<dbReference type="NCBIfam" id="NF003644">
    <property type="entry name" value="PRK05286.1-1"/>
    <property type="match status" value="1"/>
</dbReference>
<dbReference type="NCBIfam" id="NF003645">
    <property type="entry name" value="PRK05286.1-2"/>
    <property type="match status" value="1"/>
</dbReference>
<evidence type="ECO:0000256" key="9">
    <source>
        <dbReference type="ARBA" id="ARBA00023136"/>
    </source>
</evidence>
<dbReference type="InterPro" id="IPR005720">
    <property type="entry name" value="Dihydroorotate_DH_cat"/>
</dbReference>